<dbReference type="AlphaFoldDB" id="A0A2S5G811"/>
<dbReference type="EMBL" id="PREZ01000007">
    <property type="protein sequence ID" value="PPA69120.1"/>
    <property type="molecule type" value="Genomic_DNA"/>
</dbReference>
<dbReference type="InterPro" id="IPR037883">
    <property type="entry name" value="Knr4/Smi1-like_sf"/>
</dbReference>
<keyword evidence="3" id="KW-1185">Reference proteome</keyword>
<dbReference type="RefSeq" id="WP_104059339.1">
    <property type="nucleotide sequence ID" value="NZ_PREZ01000007.1"/>
</dbReference>
<protein>
    <submittedName>
        <fullName evidence="2">SMI1/KNR4 family protein</fullName>
    </submittedName>
</protein>
<proteinExistence type="predicted"/>
<dbReference type="OrthoDB" id="2355620at2"/>
<gene>
    <name evidence="2" type="ORF">C4B60_17570</name>
</gene>
<accession>A0A2S5G811</accession>
<name>A0A2S5G811_9BACL</name>
<comment type="caution">
    <text evidence="2">The sequence shown here is derived from an EMBL/GenBank/DDBJ whole genome shotgun (WGS) entry which is preliminary data.</text>
</comment>
<sequence>MIKLKALLSLKKSLNQNKLIVQREEGYIAEEIFHFFPRASEKEINKLPEYTPKDLIAFLRLHNGADLFVHPENGGGTHLFSVEEIVEHQEIWDCPEGFTPIGTGMDGLWIVCQTENRESERNFIWIGEFMSFEDEFEKTSLDFSTWFERFILAQGSSFWEWGRE</sequence>
<dbReference type="Pfam" id="PF09346">
    <property type="entry name" value="SMI1_KNR4"/>
    <property type="match status" value="1"/>
</dbReference>
<dbReference type="Proteomes" id="UP000239047">
    <property type="component" value="Unassembled WGS sequence"/>
</dbReference>
<feature type="domain" description="Knr4/Smi1-like" evidence="1">
    <location>
        <begin position="52"/>
        <end position="149"/>
    </location>
</feature>
<evidence type="ECO:0000259" key="1">
    <source>
        <dbReference type="Pfam" id="PF09346"/>
    </source>
</evidence>
<evidence type="ECO:0000313" key="3">
    <source>
        <dbReference type="Proteomes" id="UP000239047"/>
    </source>
</evidence>
<organism evidence="2 3">
    <name type="scientific">Jeotgalibacillus proteolyticus</name>
    <dbReference type="NCBI Taxonomy" id="2082395"/>
    <lineage>
        <taxon>Bacteria</taxon>
        <taxon>Bacillati</taxon>
        <taxon>Bacillota</taxon>
        <taxon>Bacilli</taxon>
        <taxon>Bacillales</taxon>
        <taxon>Caryophanaceae</taxon>
        <taxon>Jeotgalibacillus</taxon>
    </lineage>
</organism>
<dbReference type="SUPFAM" id="SSF160631">
    <property type="entry name" value="SMI1/KNR4-like"/>
    <property type="match status" value="1"/>
</dbReference>
<evidence type="ECO:0000313" key="2">
    <source>
        <dbReference type="EMBL" id="PPA69120.1"/>
    </source>
</evidence>
<reference evidence="2 3" key="1">
    <citation type="submission" date="2018-02" db="EMBL/GenBank/DDBJ databases">
        <title>Jeotgalibacillus proteolyticum sp. nov. a protease producing bacterium isolated from ocean sediments of Laizhou Bay.</title>
        <authorList>
            <person name="Li Y."/>
        </authorList>
    </citation>
    <scope>NUCLEOTIDE SEQUENCE [LARGE SCALE GENOMIC DNA]</scope>
    <source>
        <strain evidence="2 3">22-7</strain>
    </source>
</reference>
<dbReference type="InterPro" id="IPR018958">
    <property type="entry name" value="Knr4/Smi1-like_dom"/>
</dbReference>
<dbReference type="Gene3D" id="3.40.1580.10">
    <property type="entry name" value="SMI1/KNR4-like"/>
    <property type="match status" value="1"/>
</dbReference>